<comment type="similarity">
    <text evidence="2">Belongs to the eIF-2B alpha/beta/delta subunits family.</text>
</comment>
<gene>
    <name evidence="3" type="primary">mtnA</name>
    <name evidence="3" type="ORF">Ani05nite_30550</name>
</gene>
<sequence>MRTIDWVDGAIEIIDQTALPGEVRMLRLATVAELVAAIRSLAVRGAPALGVAGAFGVALAARQFAGDERALADAVQLVERARPTAVNLGRGAQRAAARLAAGPEAVLAEACAVRDEEIAASAAMATLGADLMVELCGPRPRVLTHCNTGGLAAVTGGTALGVVTELHRRGALAGVIASETRPLLQGARLTAWELREAGIEFRVAVDSAGPFLLARGEADAVILGADRICANGDVVNKVGSYAHALGARRAGLPFVVVAPESTVDPQTPDGAAVEIEDRGAAEVTGYAAAVNPAFDVTPHDLVTAIVTDRRVIRLDRGEKL</sequence>
<keyword evidence="1 3" id="KW-0413">Isomerase</keyword>
<dbReference type="AlphaFoldDB" id="A0A919MLH3"/>
<evidence type="ECO:0000256" key="2">
    <source>
        <dbReference type="RuleBase" id="RU003814"/>
    </source>
</evidence>
<proteinExistence type="inferred from homology"/>
<dbReference type="Proteomes" id="UP000647172">
    <property type="component" value="Unassembled WGS sequence"/>
</dbReference>
<dbReference type="InterPro" id="IPR027363">
    <property type="entry name" value="M1Pi_N"/>
</dbReference>
<dbReference type="NCBIfam" id="TIGR00512">
    <property type="entry name" value="salvage_mtnA"/>
    <property type="match status" value="1"/>
</dbReference>
<dbReference type="GO" id="GO:0019509">
    <property type="term" value="P:L-methionine salvage from methylthioadenosine"/>
    <property type="evidence" value="ECO:0007669"/>
    <property type="project" value="TreeGrafter"/>
</dbReference>
<evidence type="ECO:0000313" key="4">
    <source>
        <dbReference type="Proteomes" id="UP000647172"/>
    </source>
</evidence>
<dbReference type="InterPro" id="IPR011559">
    <property type="entry name" value="Initiation_fac_2B_a/b/d"/>
</dbReference>
<dbReference type="InterPro" id="IPR042529">
    <property type="entry name" value="IF_2B-like_C"/>
</dbReference>
<dbReference type="EMBL" id="BOMQ01000036">
    <property type="protein sequence ID" value="GIE49521.1"/>
    <property type="molecule type" value="Genomic_DNA"/>
</dbReference>
<dbReference type="PANTHER" id="PTHR43475:SF1">
    <property type="entry name" value="METHYLTHIORIBOSE-1-PHOSPHATE ISOMERASE"/>
    <property type="match status" value="1"/>
</dbReference>
<dbReference type="Gene3D" id="1.20.120.420">
    <property type="entry name" value="translation initiation factor eif-2b, domain 1"/>
    <property type="match status" value="1"/>
</dbReference>
<evidence type="ECO:0000313" key="3">
    <source>
        <dbReference type="EMBL" id="GIE49521.1"/>
    </source>
</evidence>
<reference evidence="3" key="1">
    <citation type="submission" date="2021-01" db="EMBL/GenBank/DDBJ databases">
        <title>Whole genome shotgun sequence of Actinoplanes nipponensis NBRC 14063.</title>
        <authorList>
            <person name="Komaki H."/>
            <person name="Tamura T."/>
        </authorList>
    </citation>
    <scope>NUCLEOTIDE SEQUENCE</scope>
    <source>
        <strain evidence="3">NBRC 14063</strain>
    </source>
</reference>
<organism evidence="3 4">
    <name type="scientific">Actinoplanes nipponensis</name>
    <dbReference type="NCBI Taxonomy" id="135950"/>
    <lineage>
        <taxon>Bacteria</taxon>
        <taxon>Bacillati</taxon>
        <taxon>Actinomycetota</taxon>
        <taxon>Actinomycetes</taxon>
        <taxon>Micromonosporales</taxon>
        <taxon>Micromonosporaceae</taxon>
        <taxon>Actinoplanes</taxon>
    </lineage>
</organism>
<dbReference type="InterPro" id="IPR037171">
    <property type="entry name" value="NagB/RpiA_transferase-like"/>
</dbReference>
<dbReference type="Pfam" id="PF01008">
    <property type="entry name" value="IF-2B"/>
    <property type="match status" value="1"/>
</dbReference>
<comment type="caution">
    <text evidence="3">The sequence shown here is derived from an EMBL/GenBank/DDBJ whole genome shotgun (WGS) entry which is preliminary data.</text>
</comment>
<dbReference type="NCBIfam" id="NF004326">
    <property type="entry name" value="PRK05720.1"/>
    <property type="match status" value="1"/>
</dbReference>
<evidence type="ECO:0000256" key="1">
    <source>
        <dbReference type="ARBA" id="ARBA00023235"/>
    </source>
</evidence>
<dbReference type="InterPro" id="IPR005251">
    <property type="entry name" value="IF-M1Pi"/>
</dbReference>
<dbReference type="Gene3D" id="3.40.50.10470">
    <property type="entry name" value="Translation initiation factor eif-2b, domain 2"/>
    <property type="match status" value="1"/>
</dbReference>
<dbReference type="NCBIfam" id="TIGR00524">
    <property type="entry name" value="eIF-2B_rel"/>
    <property type="match status" value="1"/>
</dbReference>
<accession>A0A919MLH3</accession>
<dbReference type="RefSeq" id="WP_203768901.1">
    <property type="nucleotide sequence ID" value="NZ_BAAAYJ010000036.1"/>
</dbReference>
<dbReference type="InterPro" id="IPR000649">
    <property type="entry name" value="IF-2B-related"/>
</dbReference>
<name>A0A919MLH3_9ACTN</name>
<keyword evidence="4" id="KW-1185">Reference proteome</keyword>
<protein>
    <submittedName>
        <fullName evidence="3">Methylthioribose-1-phosphate isomerase</fullName>
    </submittedName>
</protein>
<dbReference type="PANTHER" id="PTHR43475">
    <property type="entry name" value="METHYLTHIORIBOSE-1-PHOSPHATE ISOMERASE"/>
    <property type="match status" value="1"/>
</dbReference>
<dbReference type="GO" id="GO:0046523">
    <property type="term" value="F:S-methyl-5-thioribose-1-phosphate isomerase activity"/>
    <property type="evidence" value="ECO:0007669"/>
    <property type="project" value="TreeGrafter"/>
</dbReference>
<dbReference type="SUPFAM" id="SSF100950">
    <property type="entry name" value="NagB/RpiA/CoA transferase-like"/>
    <property type="match status" value="1"/>
</dbReference>